<comment type="pathway">
    <text evidence="2 9">One-carbon metabolism; tetrahydrofolate interconversion.</text>
</comment>
<organism evidence="10 11">
    <name type="scientific">Geoanaerobacter pelophilus</name>
    <dbReference type="NCBI Taxonomy" id="60036"/>
    <lineage>
        <taxon>Bacteria</taxon>
        <taxon>Pseudomonadati</taxon>
        <taxon>Thermodesulfobacteriota</taxon>
        <taxon>Desulfuromonadia</taxon>
        <taxon>Geobacterales</taxon>
        <taxon>Geobacteraceae</taxon>
        <taxon>Geoanaerobacter</taxon>
    </lineage>
</organism>
<dbReference type="Gene3D" id="3.20.20.220">
    <property type="match status" value="1"/>
</dbReference>
<evidence type="ECO:0000313" key="11">
    <source>
        <dbReference type="Proteomes" id="UP000194153"/>
    </source>
</evidence>
<dbReference type="SUPFAM" id="SSF51730">
    <property type="entry name" value="FAD-linked oxidoreductase"/>
    <property type="match status" value="1"/>
</dbReference>
<sequence>MAFGSPIEASEIEVKIVEKMNQAQQFVSLEFFPPKDKNEWPAFFKTVDRLSQINPLFASVTYGAGGSTKGDTLEIVKRLQSGNGLDTMAHLTCVGAYRGDLQRFLDDLALAGVKNVLALRGDLPSDEPPEFSACRTLLYASDLAAFIRESHPEMGVGVAGYPETHPEATDPECDLGYLKLKLDQGGDFVITQLFFDNRLYFDFVAKARAAGIDKPIIPGIIPVVSLKVIQRIISMCGATLPPAYLAQLEEADRSGGAAAVQKVGIAYARRQAQELLGAGVPGVHIYTLNRDQAVLELVDGLLPS</sequence>
<dbReference type="PANTHER" id="PTHR45754">
    <property type="entry name" value="METHYLENETETRAHYDROFOLATE REDUCTASE"/>
    <property type="match status" value="1"/>
</dbReference>
<keyword evidence="6 9" id="KW-0560">Oxidoreductase</keyword>
<dbReference type="Pfam" id="PF02219">
    <property type="entry name" value="MTHFR"/>
    <property type="match status" value="1"/>
</dbReference>
<keyword evidence="4 9" id="KW-0285">Flavoprotein</keyword>
<evidence type="ECO:0000256" key="3">
    <source>
        <dbReference type="ARBA" id="ARBA00006743"/>
    </source>
</evidence>
<gene>
    <name evidence="10" type="ORF">GPEL0_01r3115</name>
</gene>
<evidence type="ECO:0000256" key="5">
    <source>
        <dbReference type="ARBA" id="ARBA00022827"/>
    </source>
</evidence>
<evidence type="ECO:0000256" key="1">
    <source>
        <dbReference type="ARBA" id="ARBA00001974"/>
    </source>
</evidence>
<evidence type="ECO:0000256" key="4">
    <source>
        <dbReference type="ARBA" id="ARBA00022630"/>
    </source>
</evidence>
<evidence type="ECO:0000256" key="2">
    <source>
        <dbReference type="ARBA" id="ARBA00004777"/>
    </source>
</evidence>
<keyword evidence="5 9" id="KW-0274">FAD</keyword>
<evidence type="ECO:0000256" key="9">
    <source>
        <dbReference type="RuleBase" id="RU003862"/>
    </source>
</evidence>
<comment type="similarity">
    <text evidence="3 9">Belongs to the methylenetetrahydrofolate reductase family.</text>
</comment>
<dbReference type="InterPro" id="IPR029041">
    <property type="entry name" value="FAD-linked_oxidoreductase-like"/>
</dbReference>
<proteinExistence type="inferred from homology"/>
<protein>
    <recommendedName>
        <fullName evidence="9">Methylenetetrahydrofolate reductase</fullName>
    </recommendedName>
</protein>
<dbReference type="Proteomes" id="UP000194153">
    <property type="component" value="Unassembled WGS sequence"/>
</dbReference>
<comment type="cofactor">
    <cofactor evidence="1 9">
        <name>FAD</name>
        <dbReference type="ChEBI" id="CHEBI:57692"/>
    </cofactor>
</comment>
<reference evidence="11" key="1">
    <citation type="submission" date="2017-05" db="EMBL/GenBank/DDBJ databases">
        <title>Draft genome sequence of Geobacter pelophilus, a iron(III)-reducing bacteria.</title>
        <authorList>
            <person name="Aoyagi T."/>
            <person name="Koike H."/>
            <person name="Morita T."/>
            <person name="Sato Y."/>
            <person name="Habe H."/>
            <person name="Hori T."/>
        </authorList>
    </citation>
    <scope>NUCLEOTIDE SEQUENCE [LARGE SCALE GENOMIC DNA]</scope>
    <source>
        <strain evidence="11">Drf2</strain>
    </source>
</reference>
<dbReference type="EMBL" id="BDQG01000001">
    <property type="protein sequence ID" value="GAW67344.1"/>
    <property type="molecule type" value="Genomic_DNA"/>
</dbReference>
<comment type="caution">
    <text evidence="10">The sequence shown here is derived from an EMBL/GenBank/DDBJ whole genome shotgun (WGS) entry which is preliminary data.</text>
</comment>
<name>A0ABQ0MJX1_9BACT</name>
<comment type="pathway">
    <text evidence="7">Amino-acid biosynthesis; L-methionine biosynthesis via de novo pathway.</text>
</comment>
<evidence type="ECO:0000256" key="7">
    <source>
        <dbReference type="ARBA" id="ARBA00034478"/>
    </source>
</evidence>
<evidence type="ECO:0000256" key="8">
    <source>
        <dbReference type="ARBA" id="ARBA00048628"/>
    </source>
</evidence>
<dbReference type="PANTHER" id="PTHR45754:SF3">
    <property type="entry name" value="METHYLENETETRAHYDROFOLATE REDUCTASE (NADPH)"/>
    <property type="match status" value="1"/>
</dbReference>
<evidence type="ECO:0000256" key="6">
    <source>
        <dbReference type="ARBA" id="ARBA00023002"/>
    </source>
</evidence>
<accession>A0ABQ0MJX1</accession>
<dbReference type="InterPro" id="IPR003171">
    <property type="entry name" value="Mehydrof_redctse-like"/>
</dbReference>
<keyword evidence="11" id="KW-1185">Reference proteome</keyword>
<dbReference type="CDD" id="cd00537">
    <property type="entry name" value="MTHFR"/>
    <property type="match status" value="1"/>
</dbReference>
<comment type="catalytic activity">
    <reaction evidence="8">
        <text>(6S)-5-methyl-5,6,7,8-tetrahydrofolate + NAD(+) = (6R)-5,10-methylene-5,6,7,8-tetrahydrofolate + NADH + H(+)</text>
        <dbReference type="Rhea" id="RHEA:19821"/>
        <dbReference type="ChEBI" id="CHEBI:15378"/>
        <dbReference type="ChEBI" id="CHEBI:15636"/>
        <dbReference type="ChEBI" id="CHEBI:18608"/>
        <dbReference type="ChEBI" id="CHEBI:57540"/>
        <dbReference type="ChEBI" id="CHEBI:57945"/>
        <dbReference type="EC" id="1.5.1.54"/>
    </reaction>
    <physiologicalReaction direction="right-to-left" evidence="8">
        <dbReference type="Rhea" id="RHEA:19823"/>
    </physiologicalReaction>
</comment>
<evidence type="ECO:0000313" key="10">
    <source>
        <dbReference type="EMBL" id="GAW67344.1"/>
    </source>
</evidence>